<keyword evidence="2" id="KW-0732">Signal</keyword>
<dbReference type="AlphaFoldDB" id="D8LEY1"/>
<evidence type="ECO:0000313" key="3">
    <source>
        <dbReference type="EMBL" id="CBN79801.1"/>
    </source>
</evidence>
<dbReference type="STRING" id="2880.D8LEY1"/>
<dbReference type="SUPFAM" id="SSF53254">
    <property type="entry name" value="Phosphoglycerate mutase-like"/>
    <property type="match status" value="1"/>
</dbReference>
<accession>D8LEY1</accession>
<name>D8LEY1_ECTSI</name>
<comment type="similarity">
    <text evidence="1">Belongs to the histidine acid phosphatase family.</text>
</comment>
<dbReference type="PANTHER" id="PTHR11567">
    <property type="entry name" value="ACID PHOSPHATASE-RELATED"/>
    <property type="match status" value="1"/>
</dbReference>
<dbReference type="PANTHER" id="PTHR11567:SF202">
    <property type="entry name" value="LYSOPHOSPHATIDIC ACID PHOSPHATASE TYPE 6"/>
    <property type="match status" value="1"/>
</dbReference>
<dbReference type="eggNOG" id="KOG3720">
    <property type="taxonomic scope" value="Eukaryota"/>
</dbReference>
<dbReference type="Pfam" id="PF00328">
    <property type="entry name" value="His_Phos_2"/>
    <property type="match status" value="1"/>
</dbReference>
<dbReference type="InterPro" id="IPR033379">
    <property type="entry name" value="Acid_Pase_AS"/>
</dbReference>
<keyword evidence="4" id="KW-1185">Reference proteome</keyword>
<dbReference type="PROSITE" id="PS00616">
    <property type="entry name" value="HIS_ACID_PHOSPHAT_1"/>
    <property type="match status" value="1"/>
</dbReference>
<feature type="signal peptide" evidence="2">
    <location>
        <begin position="1"/>
        <end position="17"/>
    </location>
</feature>
<gene>
    <name evidence="3" type="ORF">Esi_0014_0136</name>
</gene>
<dbReference type="GO" id="GO:0016791">
    <property type="term" value="F:phosphatase activity"/>
    <property type="evidence" value="ECO:0007669"/>
    <property type="project" value="TreeGrafter"/>
</dbReference>
<dbReference type="InParanoid" id="D8LEY1"/>
<dbReference type="InterPro" id="IPR050645">
    <property type="entry name" value="Histidine_acid_phosphatase"/>
</dbReference>
<dbReference type="Proteomes" id="UP000002630">
    <property type="component" value="Linkage Group LG11"/>
</dbReference>
<evidence type="ECO:0008006" key="5">
    <source>
        <dbReference type="Google" id="ProtNLM"/>
    </source>
</evidence>
<reference evidence="3 4" key="1">
    <citation type="journal article" date="2010" name="Nature">
        <title>The Ectocarpus genome and the independent evolution of multicellularity in brown algae.</title>
        <authorList>
            <person name="Cock J.M."/>
            <person name="Sterck L."/>
            <person name="Rouze P."/>
            <person name="Scornet D."/>
            <person name="Allen A.E."/>
            <person name="Amoutzias G."/>
            <person name="Anthouard V."/>
            <person name="Artiguenave F."/>
            <person name="Aury J.M."/>
            <person name="Badger J.H."/>
            <person name="Beszteri B."/>
            <person name="Billiau K."/>
            <person name="Bonnet E."/>
            <person name="Bothwell J.H."/>
            <person name="Bowler C."/>
            <person name="Boyen C."/>
            <person name="Brownlee C."/>
            <person name="Carrano C.J."/>
            <person name="Charrier B."/>
            <person name="Cho G.Y."/>
            <person name="Coelho S.M."/>
            <person name="Collen J."/>
            <person name="Corre E."/>
            <person name="Da Silva C."/>
            <person name="Delage L."/>
            <person name="Delaroque N."/>
            <person name="Dittami S.M."/>
            <person name="Doulbeau S."/>
            <person name="Elias M."/>
            <person name="Farnham G."/>
            <person name="Gachon C.M."/>
            <person name="Gschloessl B."/>
            <person name="Heesch S."/>
            <person name="Jabbari K."/>
            <person name="Jubin C."/>
            <person name="Kawai H."/>
            <person name="Kimura K."/>
            <person name="Kloareg B."/>
            <person name="Kupper F.C."/>
            <person name="Lang D."/>
            <person name="Le Bail A."/>
            <person name="Leblanc C."/>
            <person name="Lerouge P."/>
            <person name="Lohr M."/>
            <person name="Lopez P.J."/>
            <person name="Martens C."/>
            <person name="Maumus F."/>
            <person name="Michel G."/>
            <person name="Miranda-Saavedra D."/>
            <person name="Morales J."/>
            <person name="Moreau H."/>
            <person name="Motomura T."/>
            <person name="Nagasato C."/>
            <person name="Napoli C.A."/>
            <person name="Nelson D.R."/>
            <person name="Nyvall-Collen P."/>
            <person name="Peters A.F."/>
            <person name="Pommier C."/>
            <person name="Potin P."/>
            <person name="Poulain J."/>
            <person name="Quesneville H."/>
            <person name="Read B."/>
            <person name="Rensing S.A."/>
            <person name="Ritter A."/>
            <person name="Rousvoal S."/>
            <person name="Samanta M."/>
            <person name="Samson G."/>
            <person name="Schroeder D.C."/>
            <person name="Segurens B."/>
            <person name="Strittmatter M."/>
            <person name="Tonon T."/>
            <person name="Tregear J.W."/>
            <person name="Valentin K."/>
            <person name="von Dassow P."/>
            <person name="Yamagishi T."/>
            <person name="Van de Peer Y."/>
            <person name="Wincker P."/>
        </authorList>
    </citation>
    <scope>NUCLEOTIDE SEQUENCE [LARGE SCALE GENOMIC DNA]</scope>
    <source>
        <strain evidence="4">Ec32 / CCAP1310/4</strain>
    </source>
</reference>
<dbReference type="InterPro" id="IPR000560">
    <property type="entry name" value="His_Pase_clade-2"/>
</dbReference>
<protein>
    <recommendedName>
        <fullName evidence="5">Phosphoglycerate mutase-like protein</fullName>
    </recommendedName>
</protein>
<evidence type="ECO:0000256" key="2">
    <source>
        <dbReference type="SAM" id="SignalP"/>
    </source>
</evidence>
<dbReference type="EMBL" id="FN649736">
    <property type="protein sequence ID" value="CBN79801.1"/>
    <property type="molecule type" value="Genomic_DNA"/>
</dbReference>
<organism evidence="3 4">
    <name type="scientific">Ectocarpus siliculosus</name>
    <name type="common">Brown alga</name>
    <name type="synonym">Conferva siliculosa</name>
    <dbReference type="NCBI Taxonomy" id="2880"/>
    <lineage>
        <taxon>Eukaryota</taxon>
        <taxon>Sar</taxon>
        <taxon>Stramenopiles</taxon>
        <taxon>Ochrophyta</taxon>
        <taxon>PX clade</taxon>
        <taxon>Phaeophyceae</taxon>
        <taxon>Ectocarpales</taxon>
        <taxon>Ectocarpaceae</taxon>
        <taxon>Ectocarpus</taxon>
    </lineage>
</organism>
<evidence type="ECO:0000256" key="1">
    <source>
        <dbReference type="ARBA" id="ARBA00005375"/>
    </source>
</evidence>
<sequence length="301" mass="32518">MVLSWKVVSLLVGAISAQWRHGGGGAYAAVLSSYPGYCAKDMDLNSIPSLDDSVQASFGGGVSLDDVELLQVHAMIRHGARGPYTKPRCWEGYAENWDCNVTEVVSPSLSADDGGVGATGLFRKLYDAYPSDNALSGTCMAGQLLDEGYEQEQANGRHLRDAYLCGNPSCLAAANATAKELQDSGALYLRSDDEQRTVMSGQILTASMLNVSGAVLDWHTGDDQYDYLAPNLETCPRLGELSGEALNDPSWIEVTSSWENTALNESMTSVWEQEVVWWDVLDCLMTTACTGRELPEGSLLH</sequence>
<dbReference type="OrthoDB" id="10257284at2759"/>
<dbReference type="EMBL" id="FN648000">
    <property type="protein sequence ID" value="CBN79801.1"/>
    <property type="molecule type" value="Genomic_DNA"/>
</dbReference>
<feature type="chain" id="PRO_5003117118" description="Phosphoglycerate mutase-like protein" evidence="2">
    <location>
        <begin position="18"/>
        <end position="301"/>
    </location>
</feature>
<dbReference type="InterPro" id="IPR029033">
    <property type="entry name" value="His_PPase_superfam"/>
</dbReference>
<evidence type="ECO:0000313" key="4">
    <source>
        <dbReference type="Proteomes" id="UP000002630"/>
    </source>
</evidence>
<proteinExistence type="inferred from homology"/>
<dbReference type="Gene3D" id="3.40.50.1240">
    <property type="entry name" value="Phosphoglycerate mutase-like"/>
    <property type="match status" value="1"/>
</dbReference>